<evidence type="ECO:0000313" key="2">
    <source>
        <dbReference type="Proteomes" id="UP000284120"/>
    </source>
</evidence>
<protein>
    <submittedName>
        <fullName evidence="1">Uncharacterized protein</fullName>
    </submittedName>
</protein>
<accession>A0A3S3SWH9</accession>
<comment type="caution">
    <text evidence="1">The sequence shown here is derived from an EMBL/GenBank/DDBJ whole genome shotgun (WGS) entry which is preliminary data.</text>
</comment>
<keyword evidence="2" id="KW-1185">Reference proteome</keyword>
<dbReference type="AlphaFoldDB" id="A0A3S3SWH9"/>
<evidence type="ECO:0000313" key="1">
    <source>
        <dbReference type="EMBL" id="RWU10223.1"/>
    </source>
</evidence>
<dbReference type="RefSeq" id="WP_128353277.1">
    <property type="nucleotide sequence ID" value="NZ_QMHN01000001.1"/>
</dbReference>
<sequence>MSDKRPNCDKKYKGLMSQNRKLKQEFVDRINNISLNPKDSFCSNSDCIISVAVWGDNGVFLNQPTS</sequence>
<organism evidence="1 2">
    <name type="scientific">Pedobacter chitinilyticus</name>
    <dbReference type="NCBI Taxonomy" id="2233776"/>
    <lineage>
        <taxon>Bacteria</taxon>
        <taxon>Pseudomonadati</taxon>
        <taxon>Bacteroidota</taxon>
        <taxon>Sphingobacteriia</taxon>
        <taxon>Sphingobacteriales</taxon>
        <taxon>Sphingobacteriaceae</taxon>
        <taxon>Pedobacter</taxon>
    </lineage>
</organism>
<dbReference type="EMBL" id="SAYW01000001">
    <property type="protein sequence ID" value="RWU10223.1"/>
    <property type="molecule type" value="Genomic_DNA"/>
</dbReference>
<gene>
    <name evidence="1" type="ORF">DPV69_02440</name>
</gene>
<name>A0A3S3SWH9_9SPHI</name>
<dbReference type="Proteomes" id="UP000284120">
    <property type="component" value="Unassembled WGS sequence"/>
</dbReference>
<proteinExistence type="predicted"/>
<reference evidence="1 2" key="1">
    <citation type="submission" date="2018-06" db="EMBL/GenBank/DDBJ databases">
        <title>Pedobacter endophyticus sp. nov., an endophytic bacterium isolated from a leaf of Triticum aestivum.</title>
        <authorList>
            <person name="Zhang L."/>
        </authorList>
    </citation>
    <scope>NUCLEOTIDE SEQUENCE [LARGE SCALE GENOMIC DNA]</scope>
    <source>
        <strain evidence="1 2">CM134L-2</strain>
    </source>
</reference>